<dbReference type="InterPro" id="IPR050352">
    <property type="entry name" value="ABCG_transporters"/>
</dbReference>
<protein>
    <submittedName>
        <fullName evidence="11">ABC transporter, G1, P-loop containing nucleoside triphosphate hydrolase</fullName>
    </submittedName>
</protein>
<evidence type="ECO:0000256" key="3">
    <source>
        <dbReference type="ARBA" id="ARBA00022692"/>
    </source>
</evidence>
<dbReference type="GO" id="GO:0016020">
    <property type="term" value="C:membrane"/>
    <property type="evidence" value="ECO:0007669"/>
    <property type="project" value="UniProtKB-SubCell"/>
</dbReference>
<evidence type="ECO:0000256" key="8">
    <source>
        <dbReference type="SAM" id="MobiDB-lite"/>
    </source>
</evidence>
<feature type="region of interest" description="Disordered" evidence="8">
    <location>
        <begin position="330"/>
        <end position="387"/>
    </location>
</feature>
<dbReference type="EMBL" id="PKPP01006305">
    <property type="protein sequence ID" value="PWA56955.1"/>
    <property type="molecule type" value="Genomic_DNA"/>
</dbReference>
<dbReference type="AlphaFoldDB" id="A0A2U1M6R7"/>
<feature type="compositionally biased region" description="Polar residues" evidence="8">
    <location>
        <begin position="357"/>
        <end position="372"/>
    </location>
</feature>
<keyword evidence="11" id="KW-0378">Hydrolase</keyword>
<feature type="transmembrane region" description="Helical" evidence="9">
    <location>
        <begin position="993"/>
        <end position="1015"/>
    </location>
</feature>
<keyword evidence="3 9" id="KW-0812">Transmembrane</keyword>
<feature type="transmembrane region" description="Helical" evidence="9">
    <location>
        <begin position="1035"/>
        <end position="1057"/>
    </location>
</feature>
<dbReference type="SMART" id="SM00382">
    <property type="entry name" value="AAA"/>
    <property type="match status" value="2"/>
</dbReference>
<evidence type="ECO:0000256" key="4">
    <source>
        <dbReference type="ARBA" id="ARBA00022741"/>
    </source>
</evidence>
<accession>A0A2U1M6R7</accession>
<dbReference type="InterPro" id="IPR013525">
    <property type="entry name" value="ABC2_TM"/>
</dbReference>
<organism evidence="11 12">
    <name type="scientific">Artemisia annua</name>
    <name type="common">Sweet wormwood</name>
    <dbReference type="NCBI Taxonomy" id="35608"/>
    <lineage>
        <taxon>Eukaryota</taxon>
        <taxon>Viridiplantae</taxon>
        <taxon>Streptophyta</taxon>
        <taxon>Embryophyta</taxon>
        <taxon>Tracheophyta</taxon>
        <taxon>Spermatophyta</taxon>
        <taxon>Magnoliopsida</taxon>
        <taxon>eudicotyledons</taxon>
        <taxon>Gunneridae</taxon>
        <taxon>Pentapetalae</taxon>
        <taxon>asterids</taxon>
        <taxon>campanulids</taxon>
        <taxon>Asterales</taxon>
        <taxon>Asteraceae</taxon>
        <taxon>Asteroideae</taxon>
        <taxon>Anthemideae</taxon>
        <taxon>Artemisiinae</taxon>
        <taxon>Artemisia</taxon>
    </lineage>
</organism>
<feature type="domain" description="ABC transporter" evidence="10">
    <location>
        <begin position="45"/>
        <end position="296"/>
    </location>
</feature>
<dbReference type="Pfam" id="PF01061">
    <property type="entry name" value="ABC2_membrane"/>
    <property type="match status" value="1"/>
</dbReference>
<reference evidence="11 12" key="1">
    <citation type="journal article" date="2018" name="Mol. Plant">
        <title>The genome of Artemisia annua provides insight into the evolution of Asteraceae family and artemisinin biosynthesis.</title>
        <authorList>
            <person name="Shen Q."/>
            <person name="Zhang L."/>
            <person name="Liao Z."/>
            <person name="Wang S."/>
            <person name="Yan T."/>
            <person name="Shi P."/>
            <person name="Liu M."/>
            <person name="Fu X."/>
            <person name="Pan Q."/>
            <person name="Wang Y."/>
            <person name="Lv Z."/>
            <person name="Lu X."/>
            <person name="Zhang F."/>
            <person name="Jiang W."/>
            <person name="Ma Y."/>
            <person name="Chen M."/>
            <person name="Hao X."/>
            <person name="Li L."/>
            <person name="Tang Y."/>
            <person name="Lv G."/>
            <person name="Zhou Y."/>
            <person name="Sun X."/>
            <person name="Brodelius P.E."/>
            <person name="Rose J.K.C."/>
            <person name="Tang K."/>
        </authorList>
    </citation>
    <scope>NUCLEOTIDE SEQUENCE [LARGE SCALE GENOMIC DNA]</scope>
    <source>
        <strain evidence="12">cv. Huhao1</strain>
        <tissue evidence="11">Leaf</tissue>
    </source>
</reference>
<feature type="domain" description="ABC transporter" evidence="10">
    <location>
        <begin position="488"/>
        <end position="739"/>
    </location>
</feature>
<feature type="compositionally biased region" description="Basic residues" evidence="8">
    <location>
        <begin position="343"/>
        <end position="355"/>
    </location>
</feature>
<evidence type="ECO:0000256" key="1">
    <source>
        <dbReference type="ARBA" id="ARBA00004141"/>
    </source>
</evidence>
<keyword evidence="4" id="KW-0547">Nucleotide-binding</keyword>
<comment type="subcellular location">
    <subcellularLocation>
        <location evidence="1">Membrane</location>
        <topology evidence="1">Multi-pass membrane protein</topology>
    </subcellularLocation>
</comment>
<comment type="caution">
    <text evidence="11">The sequence shown here is derived from an EMBL/GenBank/DDBJ whole genome shotgun (WGS) entry which is preliminary data.</text>
</comment>
<dbReference type="FunFam" id="3.40.50.300:FF:000530">
    <property type="entry name" value="ABC transporter G family member 6"/>
    <property type="match status" value="2"/>
</dbReference>
<feature type="transmembrane region" description="Helical" evidence="9">
    <location>
        <begin position="1099"/>
        <end position="1118"/>
    </location>
</feature>
<dbReference type="SUPFAM" id="SSF52540">
    <property type="entry name" value="P-loop containing nucleoside triphosphate hydrolases"/>
    <property type="match status" value="2"/>
</dbReference>
<feature type="region of interest" description="Disordered" evidence="8">
    <location>
        <begin position="872"/>
        <end position="894"/>
    </location>
</feature>
<feature type="compositionally biased region" description="Low complexity" evidence="8">
    <location>
        <begin position="880"/>
        <end position="894"/>
    </location>
</feature>
<evidence type="ECO:0000313" key="11">
    <source>
        <dbReference type="EMBL" id="PWA56955.1"/>
    </source>
</evidence>
<gene>
    <name evidence="11" type="ORF">CTI12_AA413950</name>
</gene>
<dbReference type="Proteomes" id="UP000245207">
    <property type="component" value="Unassembled WGS sequence"/>
</dbReference>
<keyword evidence="7 9" id="KW-0472">Membrane</keyword>
<dbReference type="Gene3D" id="3.40.50.300">
    <property type="entry name" value="P-loop containing nucleotide triphosphate hydrolases"/>
    <property type="match status" value="2"/>
</dbReference>
<keyword evidence="6 9" id="KW-1133">Transmembrane helix</keyword>
<evidence type="ECO:0000256" key="5">
    <source>
        <dbReference type="ARBA" id="ARBA00022840"/>
    </source>
</evidence>
<feature type="region of interest" description="Disordered" evidence="8">
    <location>
        <begin position="773"/>
        <end position="827"/>
    </location>
</feature>
<proteinExistence type="predicted"/>
<dbReference type="GO" id="GO:0016887">
    <property type="term" value="F:ATP hydrolysis activity"/>
    <property type="evidence" value="ECO:0007669"/>
    <property type="project" value="InterPro"/>
</dbReference>
<feature type="compositionally biased region" description="Basic residues" evidence="8">
    <location>
        <begin position="786"/>
        <end position="798"/>
    </location>
</feature>
<evidence type="ECO:0000256" key="6">
    <source>
        <dbReference type="ARBA" id="ARBA00022989"/>
    </source>
</evidence>
<dbReference type="OrthoDB" id="66620at2759"/>
<feature type="transmembrane region" description="Helical" evidence="9">
    <location>
        <begin position="960"/>
        <end position="981"/>
    </location>
</feature>
<dbReference type="InterPro" id="IPR003439">
    <property type="entry name" value="ABC_transporter-like_ATP-bd"/>
</dbReference>
<keyword evidence="12" id="KW-1185">Reference proteome</keyword>
<dbReference type="PANTHER" id="PTHR48041:SF73">
    <property type="entry name" value="ABC TRANSPORTER G FAMILY MEMBER STR"/>
    <property type="match status" value="1"/>
</dbReference>
<evidence type="ECO:0000256" key="9">
    <source>
        <dbReference type="SAM" id="Phobius"/>
    </source>
</evidence>
<feature type="compositionally biased region" description="Polar residues" evidence="8">
    <location>
        <begin position="800"/>
        <end position="815"/>
    </location>
</feature>
<name>A0A2U1M6R7_ARTAN</name>
<evidence type="ECO:0000256" key="2">
    <source>
        <dbReference type="ARBA" id="ARBA00022448"/>
    </source>
</evidence>
<dbReference type="InterPro" id="IPR003593">
    <property type="entry name" value="AAA+_ATPase"/>
</dbReference>
<dbReference type="Pfam" id="PF00005">
    <property type="entry name" value="ABC_tran"/>
    <property type="match status" value="2"/>
</dbReference>
<feature type="transmembrane region" description="Helical" evidence="9">
    <location>
        <begin position="1204"/>
        <end position="1226"/>
    </location>
</feature>
<dbReference type="PANTHER" id="PTHR48041">
    <property type="entry name" value="ABC TRANSPORTER G FAMILY MEMBER 28"/>
    <property type="match status" value="1"/>
</dbReference>
<feature type="transmembrane region" description="Helical" evidence="9">
    <location>
        <begin position="1069"/>
        <end position="1093"/>
    </location>
</feature>
<sequence length="1235" mass="139017">MAGRFARTDTNRSLETLLDLDKTKAKSNKNMVQNPNKKLQPGCGLEFNNLSYSVMKKQKKDGVWITKEAYLLNDISGQAVRGEIMAIMGPSGAGKSTFLDALAGRIAQGSLEGSVQIEGKPVTASYMKMVSSYVMQDDQLFAMLTVFETFMFAAEVRLPPSLSRSEKKKRVIELLDQLGLTSTAHTYIGDEGRRGVSGGERRRVSIGIDIIHKPSLLFLDEPTSGLDSTSAFSVVEKVKDIARNGSIVLMTIHQPSFRIQMLLDRIVVLARGRLIYLGSPNALSAHLAGFERPVPENENNLEYLLDVIKEYDESTIGLDPLVMYQREGLKPDPVAQTPVPKQKTPRRQQKVHRHGLSFSSGNTTPRNNSTTIDYHGNDSDDEFDNSRERKVAQTPMNMASGVYHPRLASDFYKDFSVWLYHTIMYNTFVGRSRNLKHCMRYMNMAGRFARTDTNRSLETLLDLDKTKAKSNKNMVQNPNKKLQPGCGLEFNNLSYSVMKKQKKDGVWITKEAYLLNDISGQAVRGEIMAIMGPSGAGKSTFLDALAGRIAQGSLEGSVQIEGKPVTASYMKMVSSYVMQDDQLFAMLTVFETFMFAAEVRLPPSLSRSEKKKRVIELLDQLGLTSTAHTYIGDEGRRGVSGGERRRVSIGIDIIHKPSLLFLDEPTSGLDSTSAFSVVEKVKDIARNGSIVLMTIHQPSFRIQMLLDRIVVLARGRLIYLGSPNALSAHLEGFERPVPENENNLEYLLDVIKEYDESTIGLDPLVMYQREGLKPDPVAQTPVPKQKTPRRQQPVHRRGLSFSSGNTTPRNNSTTIDYHGNDSDDEFDNSRERKVAQTPMNMASGVYHPRLASDFYKDFSVWLYHGVKGTPQRAPSWTPARGRTTPGMTPVGVTPSINRNRKPAVMFSPSSDSYVSYEHTFEQEVLDEPDLGPRYANPWLREVMVLSWRTALNVIRTPELFLSREIVLLVMGLILASLFENLSHYNFKTINRLLNFYIFAVCLVFFSSNDAVPTFIQERFIFIRETSHNAYRASSYVISSLIVYLPFFAIQGFTFAAITQFILRLNSNLFRFWVILYSSLITTNAYVMLVSALVPSYITGYAVVIATTALFFLTCGFFLKASHIPPYWIWLHYISAIKYPFEALLVNEFKGSNCYTGNFSELSPGPLGEVKISTAHKNDPTKQGIDCLLIGEDVLKSMDIHWENVWYDVGILLAWGVLYRLLFYVVLRFYSKNERK</sequence>
<evidence type="ECO:0000313" key="12">
    <source>
        <dbReference type="Proteomes" id="UP000245207"/>
    </source>
</evidence>
<dbReference type="PROSITE" id="PS00211">
    <property type="entry name" value="ABC_TRANSPORTER_1"/>
    <property type="match status" value="2"/>
</dbReference>
<keyword evidence="2" id="KW-0813">Transport</keyword>
<dbReference type="InterPro" id="IPR027417">
    <property type="entry name" value="P-loop_NTPase"/>
</dbReference>
<dbReference type="CDD" id="cd03213">
    <property type="entry name" value="ABCG_EPDR"/>
    <property type="match status" value="2"/>
</dbReference>
<dbReference type="GO" id="GO:0005524">
    <property type="term" value="F:ATP binding"/>
    <property type="evidence" value="ECO:0007669"/>
    <property type="project" value="UniProtKB-KW"/>
</dbReference>
<evidence type="ECO:0000259" key="10">
    <source>
        <dbReference type="PROSITE" id="PS50893"/>
    </source>
</evidence>
<dbReference type="PROSITE" id="PS50893">
    <property type="entry name" value="ABC_TRANSPORTER_2"/>
    <property type="match status" value="2"/>
</dbReference>
<dbReference type="STRING" id="35608.A0A2U1M6R7"/>
<dbReference type="GO" id="GO:0140359">
    <property type="term" value="F:ABC-type transporter activity"/>
    <property type="evidence" value="ECO:0007669"/>
    <property type="project" value="InterPro"/>
</dbReference>
<dbReference type="InterPro" id="IPR017871">
    <property type="entry name" value="ABC_transporter-like_CS"/>
</dbReference>
<evidence type="ECO:0000256" key="7">
    <source>
        <dbReference type="ARBA" id="ARBA00023136"/>
    </source>
</evidence>
<keyword evidence="5" id="KW-0067">ATP-binding</keyword>